<gene>
    <name evidence="1" type="ORF">BDM02DRAFT_3126224</name>
</gene>
<reference evidence="1" key="2">
    <citation type="journal article" date="2020" name="Nat. Commun.">
        <title>Large-scale genome sequencing of mycorrhizal fungi provides insights into the early evolution of symbiotic traits.</title>
        <authorList>
            <person name="Miyauchi S."/>
            <person name="Kiss E."/>
            <person name="Kuo A."/>
            <person name="Drula E."/>
            <person name="Kohler A."/>
            <person name="Sanchez-Garcia M."/>
            <person name="Morin E."/>
            <person name="Andreopoulos B."/>
            <person name="Barry K.W."/>
            <person name="Bonito G."/>
            <person name="Buee M."/>
            <person name="Carver A."/>
            <person name="Chen C."/>
            <person name="Cichocki N."/>
            <person name="Clum A."/>
            <person name="Culley D."/>
            <person name="Crous P.W."/>
            <person name="Fauchery L."/>
            <person name="Girlanda M."/>
            <person name="Hayes R.D."/>
            <person name="Keri Z."/>
            <person name="LaButti K."/>
            <person name="Lipzen A."/>
            <person name="Lombard V."/>
            <person name="Magnuson J."/>
            <person name="Maillard F."/>
            <person name="Murat C."/>
            <person name="Nolan M."/>
            <person name="Ohm R.A."/>
            <person name="Pangilinan J."/>
            <person name="Pereira M.F."/>
            <person name="Perotto S."/>
            <person name="Peter M."/>
            <person name="Pfister S."/>
            <person name="Riley R."/>
            <person name="Sitrit Y."/>
            <person name="Stielow J.B."/>
            <person name="Szollosi G."/>
            <person name="Zifcakova L."/>
            <person name="Stursova M."/>
            <person name="Spatafora J.W."/>
            <person name="Tedersoo L."/>
            <person name="Vaario L.M."/>
            <person name="Yamada A."/>
            <person name="Yan M."/>
            <person name="Wang P."/>
            <person name="Xu J."/>
            <person name="Bruns T."/>
            <person name="Baldrian P."/>
            <person name="Vilgalys R."/>
            <person name="Dunand C."/>
            <person name="Henrissat B."/>
            <person name="Grigoriev I.V."/>
            <person name="Hibbett D."/>
            <person name="Nagy L.G."/>
            <person name="Martin F.M."/>
        </authorList>
    </citation>
    <scope>NUCLEOTIDE SEQUENCE</scope>
    <source>
        <strain evidence="1">P2</strain>
    </source>
</reference>
<dbReference type="Proteomes" id="UP000886501">
    <property type="component" value="Unassembled WGS sequence"/>
</dbReference>
<name>A0ACB6ZSF0_THEGA</name>
<reference evidence="1" key="1">
    <citation type="submission" date="2019-10" db="EMBL/GenBank/DDBJ databases">
        <authorList>
            <consortium name="DOE Joint Genome Institute"/>
            <person name="Kuo A."/>
            <person name="Miyauchi S."/>
            <person name="Kiss E."/>
            <person name="Drula E."/>
            <person name="Kohler A."/>
            <person name="Sanchez-Garcia M."/>
            <person name="Andreopoulos B."/>
            <person name="Barry K.W."/>
            <person name="Bonito G."/>
            <person name="Buee M."/>
            <person name="Carver A."/>
            <person name="Chen C."/>
            <person name="Cichocki N."/>
            <person name="Clum A."/>
            <person name="Culley D."/>
            <person name="Crous P.W."/>
            <person name="Fauchery L."/>
            <person name="Girlanda M."/>
            <person name="Hayes R."/>
            <person name="Keri Z."/>
            <person name="Labutti K."/>
            <person name="Lipzen A."/>
            <person name="Lombard V."/>
            <person name="Magnuson J."/>
            <person name="Maillard F."/>
            <person name="Morin E."/>
            <person name="Murat C."/>
            <person name="Nolan M."/>
            <person name="Ohm R."/>
            <person name="Pangilinan J."/>
            <person name="Pereira M."/>
            <person name="Perotto S."/>
            <person name="Peter M."/>
            <person name="Riley R."/>
            <person name="Sitrit Y."/>
            <person name="Stielow B."/>
            <person name="Szollosi G."/>
            <person name="Zifcakova L."/>
            <person name="Stursova M."/>
            <person name="Spatafora J.W."/>
            <person name="Tedersoo L."/>
            <person name="Vaario L.-M."/>
            <person name="Yamada A."/>
            <person name="Yan M."/>
            <person name="Wang P."/>
            <person name="Xu J."/>
            <person name="Bruns T."/>
            <person name="Baldrian P."/>
            <person name="Vilgalys R."/>
            <person name="Henrissat B."/>
            <person name="Grigoriev I.V."/>
            <person name="Hibbett D."/>
            <person name="Nagy L.G."/>
            <person name="Martin F.M."/>
        </authorList>
    </citation>
    <scope>NUCLEOTIDE SEQUENCE</scope>
    <source>
        <strain evidence="1">P2</strain>
    </source>
</reference>
<evidence type="ECO:0000313" key="1">
    <source>
        <dbReference type="EMBL" id="KAF9652790.1"/>
    </source>
</evidence>
<comment type="caution">
    <text evidence="1">The sequence shown here is derived from an EMBL/GenBank/DDBJ whole genome shotgun (WGS) entry which is preliminary data.</text>
</comment>
<organism evidence="1 2">
    <name type="scientific">Thelephora ganbajun</name>
    <name type="common">Ganba fungus</name>
    <dbReference type="NCBI Taxonomy" id="370292"/>
    <lineage>
        <taxon>Eukaryota</taxon>
        <taxon>Fungi</taxon>
        <taxon>Dikarya</taxon>
        <taxon>Basidiomycota</taxon>
        <taxon>Agaricomycotina</taxon>
        <taxon>Agaricomycetes</taxon>
        <taxon>Thelephorales</taxon>
        <taxon>Thelephoraceae</taxon>
        <taxon>Thelephora</taxon>
    </lineage>
</organism>
<sequence length="181" mass="20653">MTTYHRTLRGFTRGQSYYPSLRSSPGVHFLDLLLMTPSYEAEENRKTSVWSLALMLPLVSIYNVWLAVPRWTFPDTPSQYQVRKITQLGQTGRETDLSTHRRWSLGPGGLKGGMIMIRFFIWFLFAPSLPLHHDDTLSLKKAVSFLKNGDNVTGIAEERKIYAPKFASGLLIFLERVCGKV</sequence>
<keyword evidence="2" id="KW-1185">Reference proteome</keyword>
<accession>A0ACB6ZSF0</accession>
<evidence type="ECO:0000313" key="2">
    <source>
        <dbReference type="Proteomes" id="UP000886501"/>
    </source>
</evidence>
<dbReference type="EMBL" id="MU117967">
    <property type="protein sequence ID" value="KAF9652790.1"/>
    <property type="molecule type" value="Genomic_DNA"/>
</dbReference>
<protein>
    <submittedName>
        <fullName evidence="1">Uncharacterized protein</fullName>
    </submittedName>
</protein>
<proteinExistence type="predicted"/>